<dbReference type="Proteomes" id="UP000749646">
    <property type="component" value="Unassembled WGS sequence"/>
</dbReference>
<reference evidence="1" key="1">
    <citation type="journal article" date="2020" name="Fungal Divers.">
        <title>Resolving the Mortierellaceae phylogeny through synthesis of multi-gene phylogenetics and phylogenomics.</title>
        <authorList>
            <person name="Vandepol N."/>
            <person name="Liber J."/>
            <person name="Desiro A."/>
            <person name="Na H."/>
            <person name="Kennedy M."/>
            <person name="Barry K."/>
            <person name="Grigoriev I.V."/>
            <person name="Miller A.N."/>
            <person name="O'Donnell K."/>
            <person name="Stajich J.E."/>
            <person name="Bonito G."/>
        </authorList>
    </citation>
    <scope>NUCLEOTIDE SEQUENCE</scope>
    <source>
        <strain evidence="1">MES-2147</strain>
    </source>
</reference>
<proteinExistence type="predicted"/>
<keyword evidence="2" id="KW-1185">Reference proteome</keyword>
<dbReference type="EMBL" id="JAAAHW010000140">
    <property type="protein sequence ID" value="KAG0006191.1"/>
    <property type="molecule type" value="Genomic_DNA"/>
</dbReference>
<protein>
    <submittedName>
        <fullName evidence="1">Uncharacterized protein</fullName>
    </submittedName>
</protein>
<comment type="caution">
    <text evidence="1">The sequence shown here is derived from an EMBL/GenBank/DDBJ whole genome shotgun (WGS) entry which is preliminary data.</text>
</comment>
<evidence type="ECO:0000313" key="1">
    <source>
        <dbReference type="EMBL" id="KAG0006191.1"/>
    </source>
</evidence>
<dbReference type="OrthoDB" id="69088at2759"/>
<organism evidence="1 2">
    <name type="scientific">Modicella reniformis</name>
    <dbReference type="NCBI Taxonomy" id="1440133"/>
    <lineage>
        <taxon>Eukaryota</taxon>
        <taxon>Fungi</taxon>
        <taxon>Fungi incertae sedis</taxon>
        <taxon>Mucoromycota</taxon>
        <taxon>Mortierellomycotina</taxon>
        <taxon>Mortierellomycetes</taxon>
        <taxon>Mortierellales</taxon>
        <taxon>Mortierellaceae</taxon>
        <taxon>Modicella</taxon>
    </lineage>
</organism>
<evidence type="ECO:0000313" key="2">
    <source>
        <dbReference type="Proteomes" id="UP000749646"/>
    </source>
</evidence>
<gene>
    <name evidence="1" type="ORF">BGZ65_009124</name>
</gene>
<accession>A0A9P6MKY4</accession>
<name>A0A9P6MKY4_9FUNG</name>
<dbReference type="AlphaFoldDB" id="A0A9P6MKY4"/>
<sequence length="567" mass="64728">MEQVLDLQQSSAINAILAERTKAHWQDSPEFASLIDPLLHLEDAPNPRGLNYLSKLMRLACQSDDEQSTKVFFVLEANCAIAEPTVFAQLLARFTLEGGAEYPSQTTRTKSWLAWSLDYKPELARRGQMVRRLWKMAEGRGEEVENLAVQLMVASLVKKQEAEKDAAKQRQQCLSVRDMERDKGWNRGYHYHDVLYMLHCGPLADRGLPVWDEESVLNALVRLRDGGDQRAVENQLLILVNLLDRFFSWIESKDYEECVEQLKLQVSTCTRTPELLVFAMDAILKYLDGRWSRSDSKDEVTAQPRTLTTSLLEINRSREPIRYVSTEAIGSFGFSDSKNGFRGKSLKEREIPKSHDRGAAAREFEIGDLVARCIECHDSETIEQLLRRLMVHIGMHVDTAMVNATGVAMKHAAQQRDKILLRLISENPTYRRIMISTMDQVIQGMLRCSIAHWTTCKNTSPKSYPKELEEATWLAQLTEQTGLIPDPVNQASVLFPWIDSKDVGLILEQCYYILLVRNADAVQQQGRPQQLDEQGLEISLLRRLIFKHATRTFHLMPLFTAGLQHAE</sequence>